<name>A0ACC1BDW3_9ROSI</name>
<comment type="caution">
    <text evidence="1">The sequence shown here is derived from an EMBL/GenBank/DDBJ whole genome shotgun (WGS) entry which is preliminary data.</text>
</comment>
<evidence type="ECO:0000313" key="2">
    <source>
        <dbReference type="Proteomes" id="UP001164250"/>
    </source>
</evidence>
<protein>
    <submittedName>
        <fullName evidence="1">Uncharacterized protein</fullName>
    </submittedName>
</protein>
<keyword evidence="2" id="KW-1185">Reference proteome</keyword>
<dbReference type="EMBL" id="CM047901">
    <property type="protein sequence ID" value="KAJ0097037.1"/>
    <property type="molecule type" value="Genomic_DNA"/>
</dbReference>
<dbReference type="Proteomes" id="UP001164250">
    <property type="component" value="Chromosome 5"/>
</dbReference>
<sequence>MENPSKKLKHEGRPEPENEHNIMVSALKRIIAGDTGDDQGATSSFPSTGTTTGESKDEQLVHTTISLPAVAETSERHTENDEQRTDDVDI</sequence>
<gene>
    <name evidence="1" type="ORF">Patl1_28708</name>
</gene>
<reference evidence="2" key="1">
    <citation type="journal article" date="2023" name="G3 (Bethesda)">
        <title>Genome assembly and association tests identify interacting loci associated with vigor, precocity, and sex in interspecific pistachio rootstocks.</title>
        <authorList>
            <person name="Palmer W."/>
            <person name="Jacygrad E."/>
            <person name="Sagayaradj S."/>
            <person name="Cavanaugh K."/>
            <person name="Han R."/>
            <person name="Bertier L."/>
            <person name="Beede B."/>
            <person name="Kafkas S."/>
            <person name="Golino D."/>
            <person name="Preece J."/>
            <person name="Michelmore R."/>
        </authorList>
    </citation>
    <scope>NUCLEOTIDE SEQUENCE [LARGE SCALE GENOMIC DNA]</scope>
</reference>
<organism evidence="1 2">
    <name type="scientific">Pistacia atlantica</name>
    <dbReference type="NCBI Taxonomy" id="434234"/>
    <lineage>
        <taxon>Eukaryota</taxon>
        <taxon>Viridiplantae</taxon>
        <taxon>Streptophyta</taxon>
        <taxon>Embryophyta</taxon>
        <taxon>Tracheophyta</taxon>
        <taxon>Spermatophyta</taxon>
        <taxon>Magnoliopsida</taxon>
        <taxon>eudicotyledons</taxon>
        <taxon>Gunneridae</taxon>
        <taxon>Pentapetalae</taxon>
        <taxon>rosids</taxon>
        <taxon>malvids</taxon>
        <taxon>Sapindales</taxon>
        <taxon>Anacardiaceae</taxon>
        <taxon>Pistacia</taxon>
    </lineage>
</organism>
<evidence type="ECO:0000313" key="1">
    <source>
        <dbReference type="EMBL" id="KAJ0097037.1"/>
    </source>
</evidence>
<proteinExistence type="predicted"/>
<accession>A0ACC1BDW3</accession>